<dbReference type="EMBL" id="CACRST010000011">
    <property type="protein sequence ID" value="VYS99200.1"/>
    <property type="molecule type" value="Genomic_DNA"/>
</dbReference>
<protein>
    <recommendedName>
        <fullName evidence="2">CobQ/CobB/MinD/ParA nucleotide binding domain protein</fullName>
    </recommendedName>
</protein>
<dbReference type="Gene3D" id="3.40.50.10850">
    <property type="entry name" value="Ntrc-like two-domain protein"/>
    <property type="match status" value="1"/>
</dbReference>
<dbReference type="AlphaFoldDB" id="A0A6N2T515"/>
<evidence type="ECO:0000313" key="1">
    <source>
        <dbReference type="EMBL" id="VYS99200.1"/>
    </source>
</evidence>
<sequence>MKKPIFALCDPEAEYARNFMEYLNRKKSLPFEVQVFTGAESLVAFARENPIEILLIAAEAMCREIRELEVGKVILLTEGSLPPELCSYAGVYKYQASAQVVREVMARYGEERPAPAEAVPVLKKTTEILGIYSPVGRCRKTSFALTLGQIISGKRPALYVNMEEYSGFEELFGYGFAGTLSDLLYYVRQGNKNLTVKISSIIQTVGQLDFIPPVQSPLDIRGTPWQDWISLIQEIVLHTSYEVLILDIGNGIDEVFQILDLCSRIYIPVQSDRISCCKLAQFDRFMQALEQPQLLTKMVRIKLPLPNESAGSDLAVEQLPWSELGSYVKEMLRKEQT</sequence>
<proteinExistence type="predicted"/>
<dbReference type="InterPro" id="IPR027417">
    <property type="entry name" value="P-loop_NTPase"/>
</dbReference>
<evidence type="ECO:0008006" key="2">
    <source>
        <dbReference type="Google" id="ProtNLM"/>
    </source>
</evidence>
<reference evidence="1" key="1">
    <citation type="submission" date="2019-11" db="EMBL/GenBank/DDBJ databases">
        <authorList>
            <person name="Feng L."/>
        </authorList>
    </citation>
    <scope>NUCLEOTIDE SEQUENCE</scope>
    <source>
        <strain evidence="1">BgluceraseaLFYP119</strain>
    </source>
</reference>
<name>A0A6N2T515_9FIRM</name>
<gene>
    <name evidence="1" type="ORF">BGLFYP119_01388</name>
</gene>
<dbReference type="RefSeq" id="WP_412110020.1">
    <property type="nucleotide sequence ID" value="NZ_CACRST010000011.1"/>
</dbReference>
<accession>A0A6N2T515</accession>
<dbReference type="Gene3D" id="3.40.50.300">
    <property type="entry name" value="P-loop containing nucleotide triphosphate hydrolases"/>
    <property type="match status" value="1"/>
</dbReference>
<organism evidence="1">
    <name type="scientific">Blautia glucerasea</name>
    <dbReference type="NCBI Taxonomy" id="536633"/>
    <lineage>
        <taxon>Bacteria</taxon>
        <taxon>Bacillati</taxon>
        <taxon>Bacillota</taxon>
        <taxon>Clostridia</taxon>
        <taxon>Lachnospirales</taxon>
        <taxon>Lachnospiraceae</taxon>
        <taxon>Blautia</taxon>
    </lineage>
</organism>